<dbReference type="NCBIfam" id="TIGR00059">
    <property type="entry name" value="L17"/>
    <property type="match status" value="1"/>
</dbReference>
<dbReference type="PANTHER" id="PTHR14413">
    <property type="entry name" value="RIBOSOMAL PROTEIN L17"/>
    <property type="match status" value="1"/>
</dbReference>
<evidence type="ECO:0000256" key="3">
    <source>
        <dbReference type="ARBA" id="ARBA00023274"/>
    </source>
</evidence>
<proteinExistence type="inferred from homology"/>
<evidence type="ECO:0000313" key="7">
    <source>
        <dbReference type="EMBL" id="OGG39597.1"/>
    </source>
</evidence>
<organism evidence="7 8">
    <name type="scientific">Candidatus Jorgensenbacteria bacterium GWC1_48_12</name>
    <dbReference type="NCBI Taxonomy" id="1798469"/>
    <lineage>
        <taxon>Bacteria</taxon>
        <taxon>Candidatus Joergenseniibacteriota</taxon>
    </lineage>
</organism>
<comment type="similarity">
    <text evidence="1 5">Belongs to the bacterial ribosomal protein bL17 family.</text>
</comment>
<evidence type="ECO:0000256" key="6">
    <source>
        <dbReference type="RuleBase" id="RU000661"/>
    </source>
</evidence>
<dbReference type="PROSITE" id="PS01167">
    <property type="entry name" value="RIBOSOMAL_L17"/>
    <property type="match status" value="1"/>
</dbReference>
<dbReference type="AlphaFoldDB" id="A0A1F6BST7"/>
<evidence type="ECO:0000256" key="1">
    <source>
        <dbReference type="ARBA" id="ARBA00008777"/>
    </source>
</evidence>
<reference evidence="7 8" key="1">
    <citation type="journal article" date="2016" name="Nat. Commun.">
        <title>Thousands of microbial genomes shed light on interconnected biogeochemical processes in an aquifer system.</title>
        <authorList>
            <person name="Anantharaman K."/>
            <person name="Brown C.T."/>
            <person name="Hug L.A."/>
            <person name="Sharon I."/>
            <person name="Castelle C.J."/>
            <person name="Probst A.J."/>
            <person name="Thomas B.C."/>
            <person name="Singh A."/>
            <person name="Wilkins M.J."/>
            <person name="Karaoz U."/>
            <person name="Brodie E.L."/>
            <person name="Williams K.H."/>
            <person name="Hubbard S.S."/>
            <person name="Banfield J.F."/>
        </authorList>
    </citation>
    <scope>NUCLEOTIDE SEQUENCE [LARGE SCALE GENOMIC DNA]</scope>
</reference>
<sequence>MRHLKKGRKFGRKKSERRSFLKVLAGNLVRDGRILTTEARAKEIKTYVDRLVTYGKSQNLAGLRLLLKNLPKPLAYKLYNDIAPRYKERKGGYTRILKHLKVRKSDAAKMAVIEFV</sequence>
<dbReference type="SUPFAM" id="SSF64263">
    <property type="entry name" value="Prokaryotic ribosomal protein L17"/>
    <property type="match status" value="1"/>
</dbReference>
<dbReference type="GO" id="GO:0006412">
    <property type="term" value="P:translation"/>
    <property type="evidence" value="ECO:0007669"/>
    <property type="project" value="InterPro"/>
</dbReference>
<dbReference type="EMBL" id="MFKI01000006">
    <property type="protein sequence ID" value="OGG39597.1"/>
    <property type="molecule type" value="Genomic_DNA"/>
</dbReference>
<comment type="caution">
    <text evidence="7">The sequence shown here is derived from an EMBL/GenBank/DDBJ whole genome shotgun (WGS) entry which is preliminary data.</text>
</comment>
<evidence type="ECO:0000256" key="2">
    <source>
        <dbReference type="ARBA" id="ARBA00022980"/>
    </source>
</evidence>
<dbReference type="PANTHER" id="PTHR14413:SF16">
    <property type="entry name" value="LARGE RIBOSOMAL SUBUNIT PROTEIN BL17M"/>
    <property type="match status" value="1"/>
</dbReference>
<dbReference type="GO" id="GO:0022625">
    <property type="term" value="C:cytosolic large ribosomal subunit"/>
    <property type="evidence" value="ECO:0007669"/>
    <property type="project" value="TreeGrafter"/>
</dbReference>
<gene>
    <name evidence="7" type="ORF">A2127_00120</name>
</gene>
<dbReference type="InterPro" id="IPR000456">
    <property type="entry name" value="Ribosomal_bL17"/>
</dbReference>
<evidence type="ECO:0000313" key="8">
    <source>
        <dbReference type="Proteomes" id="UP000179324"/>
    </source>
</evidence>
<dbReference type="InterPro" id="IPR036373">
    <property type="entry name" value="Ribosomal_bL17_sf"/>
</dbReference>
<dbReference type="InterPro" id="IPR047859">
    <property type="entry name" value="Ribosomal_bL17_CS"/>
</dbReference>
<dbReference type="Proteomes" id="UP000179324">
    <property type="component" value="Unassembled WGS sequence"/>
</dbReference>
<dbReference type="Gene3D" id="3.90.1030.10">
    <property type="entry name" value="Ribosomal protein L17"/>
    <property type="match status" value="1"/>
</dbReference>
<evidence type="ECO:0000256" key="5">
    <source>
        <dbReference type="RuleBase" id="RU000660"/>
    </source>
</evidence>
<accession>A0A1F6BST7</accession>
<keyword evidence="2 5" id="KW-0689">Ribosomal protein</keyword>
<dbReference type="Pfam" id="PF01196">
    <property type="entry name" value="Ribosomal_L17"/>
    <property type="match status" value="1"/>
</dbReference>
<protein>
    <recommendedName>
        <fullName evidence="4 6">50S ribosomal protein L17</fullName>
    </recommendedName>
</protein>
<name>A0A1F6BST7_9BACT</name>
<dbReference type="GO" id="GO:0003735">
    <property type="term" value="F:structural constituent of ribosome"/>
    <property type="evidence" value="ECO:0007669"/>
    <property type="project" value="InterPro"/>
</dbReference>
<evidence type="ECO:0000256" key="4">
    <source>
        <dbReference type="ARBA" id="ARBA00035494"/>
    </source>
</evidence>
<keyword evidence="3 5" id="KW-0687">Ribonucleoprotein</keyword>